<feature type="transmembrane region" description="Helical" evidence="1">
    <location>
        <begin position="81"/>
        <end position="100"/>
    </location>
</feature>
<dbReference type="HOGENOM" id="CLU_150738_1_0_6"/>
<evidence type="ECO:0000313" key="3">
    <source>
        <dbReference type="Proteomes" id="UP000032721"/>
    </source>
</evidence>
<dbReference type="KEGG" id="xdo:XDD1_2747"/>
<gene>
    <name evidence="2" type="ORF">XDD1_2747</name>
</gene>
<feature type="transmembrane region" description="Helical" evidence="1">
    <location>
        <begin position="12"/>
        <end position="34"/>
    </location>
</feature>
<dbReference type="RefSeq" id="WP_045971677.1">
    <property type="nucleotide sequence ID" value="NZ_CAWMED010000001.1"/>
</dbReference>
<evidence type="ECO:0000256" key="1">
    <source>
        <dbReference type="SAM" id="Phobius"/>
    </source>
</evidence>
<organism evidence="2 3">
    <name type="scientific">Xenorhabdus doucetiae</name>
    <dbReference type="NCBI Taxonomy" id="351671"/>
    <lineage>
        <taxon>Bacteria</taxon>
        <taxon>Pseudomonadati</taxon>
        <taxon>Pseudomonadota</taxon>
        <taxon>Gammaproteobacteria</taxon>
        <taxon>Enterobacterales</taxon>
        <taxon>Morganellaceae</taxon>
        <taxon>Xenorhabdus</taxon>
    </lineage>
</organism>
<keyword evidence="1" id="KW-0812">Transmembrane</keyword>
<name>A0A068QUV8_9GAMM</name>
<dbReference type="Proteomes" id="UP000032721">
    <property type="component" value="Chromosome"/>
</dbReference>
<dbReference type="AlphaFoldDB" id="A0A068QUV8"/>
<accession>A0A068QUV8</accession>
<dbReference type="EMBL" id="FO704550">
    <property type="protein sequence ID" value="CDG18446.1"/>
    <property type="molecule type" value="Genomic_DNA"/>
</dbReference>
<dbReference type="OrthoDB" id="6422574at2"/>
<feature type="transmembrane region" description="Helical" evidence="1">
    <location>
        <begin position="46"/>
        <end position="69"/>
    </location>
</feature>
<reference evidence="2 3" key="1">
    <citation type="submission" date="2013-07" db="EMBL/GenBank/DDBJ databases">
        <authorList>
            <person name="Genoscope - CEA"/>
        </authorList>
    </citation>
    <scope>NUCLEOTIDE SEQUENCE [LARGE SCALE GENOMIC DNA]</scope>
    <source>
        <strain evidence="3">FRM16 / DSM 17909</strain>
    </source>
</reference>
<proteinExistence type="predicted"/>
<keyword evidence="1" id="KW-0472">Membrane</keyword>
<sequence>MKNKYIKLLGSLIMLIVVTSIMIPVSEYIISLVLMKDLIVFSGAVVMYFLSFPLIFYSMAGSAFFFIFNRLPKYNECIVKYLSKLMFISLIIGFPISFFVGYQLKNDGYLVCEKISWMSPTTYVKDIKLCN</sequence>
<evidence type="ECO:0000313" key="2">
    <source>
        <dbReference type="EMBL" id="CDG18446.1"/>
    </source>
</evidence>
<dbReference type="Pfam" id="PF06836">
    <property type="entry name" value="DUF1240"/>
    <property type="match status" value="1"/>
</dbReference>
<keyword evidence="1" id="KW-1133">Transmembrane helix</keyword>
<protein>
    <submittedName>
        <fullName evidence="2">Putative Similar to membrane protein</fullName>
    </submittedName>
</protein>
<dbReference type="InterPro" id="IPR010665">
    <property type="entry name" value="DUF1240"/>
</dbReference>